<dbReference type="EMBL" id="LQOD01000291">
    <property type="protein sequence ID" value="KXT92399.1"/>
    <property type="molecule type" value="Genomic_DNA"/>
</dbReference>
<dbReference type="PATRIC" id="fig|28037.233.peg.1451"/>
<protein>
    <submittedName>
        <fullName evidence="1">Uncharacterized protein</fullName>
    </submittedName>
</protein>
<gene>
    <name evidence="1" type="ORF">SMIDD26_01237</name>
</gene>
<comment type="caution">
    <text evidence="1">The sequence shown here is derived from an EMBL/GenBank/DDBJ whole genome shotgun (WGS) entry which is preliminary data.</text>
</comment>
<dbReference type="AlphaFoldDB" id="A0A139PQ29"/>
<accession>A0A139PQ29</accession>
<reference evidence="1 2" key="1">
    <citation type="submission" date="2016-01" db="EMBL/GenBank/DDBJ databases">
        <title>Highly variable Streptococcus oralis are common among viridans streptococci isolated from primates.</title>
        <authorList>
            <person name="Denapaite D."/>
            <person name="Rieger M."/>
            <person name="Koendgen S."/>
            <person name="Brueckner R."/>
            <person name="Ochigava I."/>
            <person name="Kappeler P."/>
            <person name="Maetz-Rensing K."/>
            <person name="Leendertz F."/>
            <person name="Hakenbeck R."/>
        </authorList>
    </citation>
    <scope>NUCLEOTIDE SEQUENCE [LARGE SCALE GENOMIC DNA]</scope>
    <source>
        <strain evidence="1 2">DD26</strain>
    </source>
</reference>
<evidence type="ECO:0000313" key="1">
    <source>
        <dbReference type="EMBL" id="KXT92399.1"/>
    </source>
</evidence>
<organism evidence="1 2">
    <name type="scientific">Streptococcus mitis</name>
    <dbReference type="NCBI Taxonomy" id="28037"/>
    <lineage>
        <taxon>Bacteria</taxon>
        <taxon>Bacillati</taxon>
        <taxon>Bacillota</taxon>
        <taxon>Bacilli</taxon>
        <taxon>Lactobacillales</taxon>
        <taxon>Streptococcaceae</taxon>
        <taxon>Streptococcus</taxon>
        <taxon>Streptococcus mitis group</taxon>
    </lineage>
</organism>
<proteinExistence type="predicted"/>
<dbReference type="Proteomes" id="UP000070458">
    <property type="component" value="Unassembled WGS sequence"/>
</dbReference>
<sequence>MNHTNNYVCIVPSSAAMSRFIKKLKEHQEDLTEMMLILEKK</sequence>
<evidence type="ECO:0000313" key="2">
    <source>
        <dbReference type="Proteomes" id="UP000070458"/>
    </source>
</evidence>
<name>A0A139PQ29_STRMT</name>